<feature type="chain" id="PRO_5037970682" evidence="3">
    <location>
        <begin position="18"/>
        <end position="286"/>
    </location>
</feature>
<evidence type="ECO:0000256" key="3">
    <source>
        <dbReference type="SAM" id="SignalP"/>
    </source>
</evidence>
<dbReference type="Gene3D" id="3.10.310.50">
    <property type="match status" value="1"/>
</dbReference>
<keyword evidence="2" id="KW-1133">Transmembrane helix</keyword>
<sequence>MIRAALIWLMLALPVAAQELPDWQHTSINDFAGVLTADDTRVLDQALIKLFEETDIEGTVVTLPDRTRYGGSDGLEAFATRLFNHWGVGDAERNDGFMVLVLVKDREARIELGAGYPREADILAQDVMRNVMLPEFREGRMSEGIRKGTLAVIESIARPVAAGDELREPKGKGIPLVPGLIGFGMAGFILFQIIRKQIRGIGKIPSKCPKCGGTGLIEDQDPATPERPAQANETTFWIRCPNCDWKQNRPRSGRGRGFGRSGISVGGRSGGFGGGRSSGGGASGRW</sequence>
<reference evidence="5" key="1">
    <citation type="submission" date="2021-01" db="EMBL/GenBank/DDBJ databases">
        <title>Paracoccus amoyensis sp. nov., isolated from the surface seawater along the coast of Xiamen Island, China.</title>
        <authorList>
            <person name="Lyu L."/>
        </authorList>
    </citation>
    <scope>NUCLEOTIDE SEQUENCE</scope>
    <source>
        <strain evidence="5">MJ17</strain>
    </source>
</reference>
<dbReference type="PANTHER" id="PTHR30373">
    <property type="entry name" value="UPF0603 PROTEIN YGCG"/>
    <property type="match status" value="1"/>
</dbReference>
<gene>
    <name evidence="5" type="ORF">JJJ17_17905</name>
</gene>
<dbReference type="Pfam" id="PF04536">
    <property type="entry name" value="TPM_phosphatase"/>
    <property type="match status" value="1"/>
</dbReference>
<keyword evidence="6" id="KW-1185">Reference proteome</keyword>
<dbReference type="Proteomes" id="UP000640485">
    <property type="component" value="Unassembled WGS sequence"/>
</dbReference>
<protein>
    <submittedName>
        <fullName evidence="5">TPM domain-containing protein</fullName>
    </submittedName>
</protein>
<dbReference type="EMBL" id="JAEPRQ010000009">
    <property type="protein sequence ID" value="MBK4217812.1"/>
    <property type="molecule type" value="Genomic_DNA"/>
</dbReference>
<dbReference type="PANTHER" id="PTHR30373:SF2">
    <property type="entry name" value="UPF0603 PROTEIN YGCG"/>
    <property type="match status" value="1"/>
</dbReference>
<evidence type="ECO:0000259" key="4">
    <source>
        <dbReference type="Pfam" id="PF04536"/>
    </source>
</evidence>
<dbReference type="InterPro" id="IPR007621">
    <property type="entry name" value="TPM_dom"/>
</dbReference>
<feature type="domain" description="TPM" evidence="4">
    <location>
        <begin position="28"/>
        <end position="153"/>
    </location>
</feature>
<feature type="region of interest" description="Disordered" evidence="1">
    <location>
        <begin position="248"/>
        <end position="286"/>
    </location>
</feature>
<dbReference type="AlphaFoldDB" id="A0A934SH85"/>
<feature type="signal peptide" evidence="3">
    <location>
        <begin position="1"/>
        <end position="17"/>
    </location>
</feature>
<keyword evidence="3" id="KW-0732">Signal</keyword>
<feature type="transmembrane region" description="Helical" evidence="2">
    <location>
        <begin position="176"/>
        <end position="194"/>
    </location>
</feature>
<feature type="compositionally biased region" description="Gly residues" evidence="1">
    <location>
        <begin position="255"/>
        <end position="286"/>
    </location>
</feature>
<accession>A0A934SH85</accession>
<keyword evidence="2" id="KW-0472">Membrane</keyword>
<evidence type="ECO:0000313" key="5">
    <source>
        <dbReference type="EMBL" id="MBK4217812.1"/>
    </source>
</evidence>
<organism evidence="5 6">
    <name type="scientific">Paracoccus caeni</name>
    <dbReference type="NCBI Taxonomy" id="657651"/>
    <lineage>
        <taxon>Bacteria</taxon>
        <taxon>Pseudomonadati</taxon>
        <taxon>Pseudomonadota</taxon>
        <taxon>Alphaproteobacteria</taxon>
        <taxon>Rhodobacterales</taxon>
        <taxon>Paracoccaceae</taxon>
        <taxon>Paracoccus</taxon>
    </lineage>
</organism>
<name>A0A934SH85_9RHOB</name>
<evidence type="ECO:0000313" key="6">
    <source>
        <dbReference type="Proteomes" id="UP000640485"/>
    </source>
</evidence>
<proteinExistence type="predicted"/>
<dbReference type="RefSeq" id="WP_200688937.1">
    <property type="nucleotide sequence ID" value="NZ_JAEPRQ010000009.1"/>
</dbReference>
<keyword evidence="2" id="KW-0812">Transmembrane</keyword>
<evidence type="ECO:0000256" key="2">
    <source>
        <dbReference type="SAM" id="Phobius"/>
    </source>
</evidence>
<evidence type="ECO:0000256" key="1">
    <source>
        <dbReference type="SAM" id="MobiDB-lite"/>
    </source>
</evidence>
<comment type="caution">
    <text evidence="5">The sequence shown here is derived from an EMBL/GenBank/DDBJ whole genome shotgun (WGS) entry which is preliminary data.</text>
</comment>